<dbReference type="InterPro" id="IPR051869">
    <property type="entry name" value="STARD3"/>
</dbReference>
<keyword evidence="3" id="KW-1185">Reference proteome</keyword>
<gene>
    <name evidence="2" type="ORF">WR25_13951</name>
</gene>
<proteinExistence type="predicted"/>
<dbReference type="GO" id="GO:0008289">
    <property type="term" value="F:lipid binding"/>
    <property type="evidence" value="ECO:0007669"/>
    <property type="project" value="InterPro"/>
</dbReference>
<dbReference type="Proteomes" id="UP000218231">
    <property type="component" value="Unassembled WGS sequence"/>
</dbReference>
<dbReference type="GO" id="GO:0099044">
    <property type="term" value="P:vesicle tethering to endoplasmic reticulum"/>
    <property type="evidence" value="ECO:0007669"/>
    <property type="project" value="TreeGrafter"/>
</dbReference>
<sequence>MQISLHGHTDTINDPKYEAAVKHTAEVFEEALKIFGDISHGNHGDWKVKDEKDGHKCFKKRYNLGKVYWVPVETNVSIEDAFLDHWDKIERTPEWNKNTAAVEKVATLTDHVDIIHYATAPISVMQGRDLVVCRMWRKIDNDYVIVASGFETDIKPFDKKTRAKANVIAGRIRSLGGNKVHFDFLVSVELNEKAIPEHVLSNHVAELALKDALAGKVYYEATYGKH</sequence>
<dbReference type="PROSITE" id="PS50848">
    <property type="entry name" value="START"/>
    <property type="match status" value="1"/>
</dbReference>
<dbReference type="SMART" id="SM00234">
    <property type="entry name" value="START"/>
    <property type="match status" value="1"/>
</dbReference>
<dbReference type="GO" id="GO:0031902">
    <property type="term" value="C:late endosome membrane"/>
    <property type="evidence" value="ECO:0007669"/>
    <property type="project" value="TreeGrafter"/>
</dbReference>
<dbReference type="AlphaFoldDB" id="A0A2A2J8R0"/>
<dbReference type="InterPro" id="IPR002913">
    <property type="entry name" value="START_lipid-bd_dom"/>
</dbReference>
<dbReference type="Pfam" id="PF01852">
    <property type="entry name" value="START"/>
    <property type="match status" value="1"/>
</dbReference>
<feature type="domain" description="START" evidence="1">
    <location>
        <begin position="78"/>
        <end position="205"/>
    </location>
</feature>
<evidence type="ECO:0000313" key="3">
    <source>
        <dbReference type="Proteomes" id="UP000218231"/>
    </source>
</evidence>
<organism evidence="2 3">
    <name type="scientific">Diploscapter pachys</name>
    <dbReference type="NCBI Taxonomy" id="2018661"/>
    <lineage>
        <taxon>Eukaryota</taxon>
        <taxon>Metazoa</taxon>
        <taxon>Ecdysozoa</taxon>
        <taxon>Nematoda</taxon>
        <taxon>Chromadorea</taxon>
        <taxon>Rhabditida</taxon>
        <taxon>Rhabditina</taxon>
        <taxon>Rhabditomorpha</taxon>
        <taxon>Rhabditoidea</taxon>
        <taxon>Rhabditidae</taxon>
        <taxon>Diploscapter</taxon>
    </lineage>
</organism>
<dbReference type="InterPro" id="IPR023393">
    <property type="entry name" value="START-like_dom_sf"/>
</dbReference>
<dbReference type="OrthoDB" id="74575at2759"/>
<accession>A0A2A2J8R0</accession>
<dbReference type="PANTHER" id="PTHR46121:SF3">
    <property type="entry name" value="STEROIDOGENIC ACUTE REGULATORY-LIKE PROTEIN 1"/>
    <property type="match status" value="1"/>
</dbReference>
<comment type="caution">
    <text evidence="2">The sequence shown here is derived from an EMBL/GenBank/DDBJ whole genome shotgun (WGS) entry which is preliminary data.</text>
</comment>
<protein>
    <recommendedName>
        <fullName evidence="1">START domain-containing protein</fullName>
    </recommendedName>
</protein>
<dbReference type="Gene3D" id="3.30.530.20">
    <property type="match status" value="1"/>
</dbReference>
<name>A0A2A2J8R0_9BILA</name>
<dbReference type="STRING" id="2018661.A0A2A2J8R0"/>
<evidence type="ECO:0000313" key="2">
    <source>
        <dbReference type="EMBL" id="PAV58014.1"/>
    </source>
</evidence>
<dbReference type="GO" id="GO:0140284">
    <property type="term" value="C:endoplasmic reticulum-endosome membrane contact site"/>
    <property type="evidence" value="ECO:0007669"/>
    <property type="project" value="TreeGrafter"/>
</dbReference>
<dbReference type="SUPFAM" id="SSF55961">
    <property type="entry name" value="Bet v1-like"/>
    <property type="match status" value="1"/>
</dbReference>
<dbReference type="GO" id="GO:0005789">
    <property type="term" value="C:endoplasmic reticulum membrane"/>
    <property type="evidence" value="ECO:0007669"/>
    <property type="project" value="TreeGrafter"/>
</dbReference>
<dbReference type="CDD" id="cd00177">
    <property type="entry name" value="START"/>
    <property type="match status" value="1"/>
</dbReference>
<dbReference type="GO" id="GO:0005765">
    <property type="term" value="C:lysosomal membrane"/>
    <property type="evidence" value="ECO:0007669"/>
    <property type="project" value="TreeGrafter"/>
</dbReference>
<dbReference type="EMBL" id="LIAE01010607">
    <property type="protein sequence ID" value="PAV58014.1"/>
    <property type="molecule type" value="Genomic_DNA"/>
</dbReference>
<evidence type="ECO:0000259" key="1">
    <source>
        <dbReference type="PROSITE" id="PS50848"/>
    </source>
</evidence>
<reference evidence="2 3" key="1">
    <citation type="journal article" date="2017" name="Curr. Biol.">
        <title>Genome architecture and evolution of a unichromosomal asexual nematode.</title>
        <authorList>
            <person name="Fradin H."/>
            <person name="Zegar C."/>
            <person name="Gutwein M."/>
            <person name="Lucas J."/>
            <person name="Kovtun M."/>
            <person name="Corcoran D."/>
            <person name="Baugh L.R."/>
            <person name="Kiontke K."/>
            <person name="Gunsalus K."/>
            <person name="Fitch D.H."/>
            <person name="Piano F."/>
        </authorList>
    </citation>
    <scope>NUCLEOTIDE SEQUENCE [LARGE SCALE GENOMIC DNA]</scope>
    <source>
        <strain evidence="2">PF1309</strain>
    </source>
</reference>
<dbReference type="PANTHER" id="PTHR46121">
    <property type="entry name" value="STEROIDOGENIC ACUTE REGULATORY PROTEIN-LIKE"/>
    <property type="match status" value="1"/>
</dbReference>